<proteinExistence type="predicted"/>
<feature type="chain" id="PRO_5042615440" evidence="2">
    <location>
        <begin position="23"/>
        <end position="602"/>
    </location>
</feature>
<protein>
    <submittedName>
        <fullName evidence="3">Uncharacterized protein LOC106122805</fullName>
    </submittedName>
</protein>
<evidence type="ECO:0000256" key="1">
    <source>
        <dbReference type="SAM" id="MobiDB-lite"/>
    </source>
</evidence>
<keyword evidence="2" id="KW-0732">Signal</keyword>
<reference evidence="3" key="1">
    <citation type="submission" date="2025-08" db="UniProtKB">
        <authorList>
            <consortium name="RefSeq"/>
        </authorList>
    </citation>
    <scope>IDENTIFICATION</scope>
</reference>
<feature type="signal peptide" evidence="2">
    <location>
        <begin position="1"/>
        <end position="22"/>
    </location>
</feature>
<dbReference type="KEGG" id="pxu:106122805"/>
<sequence length="602" mass="69726">MTEVNAFLCCLWFVIAFTEVACWTVDLDEVRQFLDKQREQEDYHQLHYHNYYDESEEYDSFAEVTAQRGQNYAQQYGYEGYMEKKVHSYIYKGAKYLDGLRLALENYKQLLENCSIYNFTEFDNLNASLLPDVRWNETADVWNWNWAQGERRVQWPQILNITNTLNNITQNTTQSTTQGATQSATQGATQRSTTEAELTGAETQRAKCHKATREREHVRRLADLALFTARQLQTWAAHEKQYDKSSAHAKEERALITRLAYFLDKLAELTGYTPEIKVFSKQTDRTTTTTTVNPMSVPISDELRQMLLTCLRQHTAHSPDSAPATERCRAPLSLPPLLMRMLNITEDNIITVASTTATPPPRSSALTTTPPPPLHIDPEVRQARVLDNYLVSNVWARQPIRTKRKRSLNEPLMKMVEYYTKHKAWTGANKLDIDKLHEDLNVENHLKPKSMEDRSDFIKRKLVFSFLYPYKNNRGFRRPKLPNLKHGDKLNKYLEKLRKSDVTSSDVVRKVNILPRKIKSIQKRSIIIEESEDPMRDISFYVKNKPGTNVRPSVADAVRVRASLQRIFNTGNIEVVRRYGANYNPLIPSPFYFGVIKTISDI</sequence>
<evidence type="ECO:0000256" key="2">
    <source>
        <dbReference type="SAM" id="SignalP"/>
    </source>
</evidence>
<feature type="compositionally biased region" description="Low complexity" evidence="1">
    <location>
        <begin position="173"/>
        <end position="193"/>
    </location>
</feature>
<feature type="compositionally biased region" description="Low complexity" evidence="1">
    <location>
        <begin position="354"/>
        <end position="368"/>
    </location>
</feature>
<name>A0AAJ6ZKL6_PAPXU</name>
<feature type="region of interest" description="Disordered" evidence="1">
    <location>
        <begin position="173"/>
        <end position="212"/>
    </location>
</feature>
<dbReference type="AlphaFoldDB" id="A0AAJ6ZKL6"/>
<evidence type="ECO:0000313" key="3">
    <source>
        <dbReference type="RefSeq" id="XP_013174356.1"/>
    </source>
</evidence>
<gene>
    <name evidence="3" type="primary">LOC106122805</name>
</gene>
<feature type="region of interest" description="Disordered" evidence="1">
    <location>
        <begin position="354"/>
        <end position="375"/>
    </location>
</feature>
<dbReference type="Proteomes" id="UP000694872">
    <property type="component" value="Unplaced"/>
</dbReference>
<organism evidence="3">
    <name type="scientific">Papilio xuthus</name>
    <name type="common">Asian swallowtail butterfly</name>
    <dbReference type="NCBI Taxonomy" id="66420"/>
    <lineage>
        <taxon>Eukaryota</taxon>
        <taxon>Metazoa</taxon>
        <taxon>Ecdysozoa</taxon>
        <taxon>Arthropoda</taxon>
        <taxon>Hexapoda</taxon>
        <taxon>Insecta</taxon>
        <taxon>Pterygota</taxon>
        <taxon>Neoptera</taxon>
        <taxon>Endopterygota</taxon>
        <taxon>Lepidoptera</taxon>
        <taxon>Glossata</taxon>
        <taxon>Ditrysia</taxon>
        <taxon>Papilionoidea</taxon>
        <taxon>Papilionidae</taxon>
        <taxon>Papilioninae</taxon>
        <taxon>Papilio</taxon>
    </lineage>
</organism>
<accession>A0AAJ6ZKL6</accession>
<dbReference type="RefSeq" id="XP_013174356.1">
    <property type="nucleotide sequence ID" value="XM_013318902.1"/>
</dbReference>
<dbReference type="GeneID" id="106122805"/>